<dbReference type="OMA" id="ERANRHQ"/>
<dbReference type="Gramene" id="Solyc09g010430.1.1">
    <property type="protein sequence ID" value="Solyc09g010430.1.1.1"/>
    <property type="gene ID" value="Solyc09g010430.1"/>
</dbReference>
<accession>A0A3Q7HY11</accession>
<name>A0A3Q7HY11_SOLLC</name>
<dbReference type="Proteomes" id="UP000004994">
    <property type="component" value="Chromosome 9"/>
</dbReference>
<evidence type="ECO:0000313" key="3">
    <source>
        <dbReference type="Proteomes" id="UP000004994"/>
    </source>
</evidence>
<evidence type="ECO:0000256" key="1">
    <source>
        <dbReference type="SAM" id="MobiDB-lite"/>
    </source>
</evidence>
<dbReference type="EnsemblPlants" id="Solyc09g010430.1.1">
    <property type="protein sequence ID" value="Solyc09g010430.1.1.1"/>
    <property type="gene ID" value="Solyc09g010430.1"/>
</dbReference>
<keyword evidence="3" id="KW-1185">Reference proteome</keyword>
<organism evidence="2">
    <name type="scientific">Solanum lycopersicum</name>
    <name type="common">Tomato</name>
    <name type="synonym">Lycopersicon esculentum</name>
    <dbReference type="NCBI Taxonomy" id="4081"/>
    <lineage>
        <taxon>Eukaryota</taxon>
        <taxon>Viridiplantae</taxon>
        <taxon>Streptophyta</taxon>
        <taxon>Embryophyta</taxon>
        <taxon>Tracheophyta</taxon>
        <taxon>Spermatophyta</taxon>
        <taxon>Magnoliopsida</taxon>
        <taxon>eudicotyledons</taxon>
        <taxon>Gunneridae</taxon>
        <taxon>Pentapetalae</taxon>
        <taxon>asterids</taxon>
        <taxon>lamiids</taxon>
        <taxon>Solanales</taxon>
        <taxon>Solanaceae</taxon>
        <taxon>Solanoideae</taxon>
        <taxon>Solaneae</taxon>
        <taxon>Solanum</taxon>
        <taxon>Solanum subgen. Lycopersicon</taxon>
    </lineage>
</organism>
<dbReference type="InParanoid" id="A0A3Q7HY11"/>
<dbReference type="PaxDb" id="4081-Solyc09g010430.1.1"/>
<reference evidence="2" key="1">
    <citation type="journal article" date="2012" name="Nature">
        <title>The tomato genome sequence provides insights into fleshy fruit evolution.</title>
        <authorList>
            <consortium name="Tomato Genome Consortium"/>
        </authorList>
    </citation>
    <scope>NUCLEOTIDE SEQUENCE [LARGE SCALE GENOMIC DNA]</scope>
    <source>
        <strain evidence="2">cv. Heinz 1706</strain>
    </source>
</reference>
<feature type="compositionally biased region" description="Basic and acidic residues" evidence="1">
    <location>
        <begin position="76"/>
        <end position="87"/>
    </location>
</feature>
<dbReference type="PANTHER" id="PTHR38527">
    <property type="entry name" value="OS01G0838200 PROTEIN"/>
    <property type="match status" value="1"/>
</dbReference>
<sequence length="87" mass="9145">MSSERANRHQRRPSQSFNFVLPENISLADPVDGDSDNGAGAGEQNKVVTPPPANSKSGLGRTASGVSLPPLPVEMSSEKEGTSRRQG</sequence>
<dbReference type="PANTHER" id="PTHR38527:SF4">
    <property type="entry name" value="OS05G0461600 PROTEIN"/>
    <property type="match status" value="1"/>
</dbReference>
<protein>
    <submittedName>
        <fullName evidence="2">Uncharacterized protein</fullName>
    </submittedName>
</protein>
<reference evidence="2" key="2">
    <citation type="submission" date="2019-01" db="UniProtKB">
        <authorList>
            <consortium name="EnsemblPlants"/>
        </authorList>
    </citation>
    <scope>IDENTIFICATION</scope>
    <source>
        <strain evidence="2">cv. Heinz 1706</strain>
    </source>
</reference>
<proteinExistence type="predicted"/>
<feature type="region of interest" description="Disordered" evidence="1">
    <location>
        <begin position="1"/>
        <end position="87"/>
    </location>
</feature>
<dbReference type="AlphaFoldDB" id="A0A3Q7HY11"/>
<evidence type="ECO:0000313" key="2">
    <source>
        <dbReference type="EnsemblPlants" id="Solyc09g010430.1.1.1"/>
    </source>
</evidence>